<dbReference type="Gene3D" id="1.10.10.10">
    <property type="entry name" value="Winged helix-like DNA-binding domain superfamily/Winged helix DNA-binding domain"/>
    <property type="match status" value="1"/>
</dbReference>
<organism evidence="5 6">
    <name type="scientific">Mobiluncus mulieris</name>
    <dbReference type="NCBI Taxonomy" id="2052"/>
    <lineage>
        <taxon>Bacteria</taxon>
        <taxon>Bacillati</taxon>
        <taxon>Actinomycetota</taxon>
        <taxon>Actinomycetes</taxon>
        <taxon>Actinomycetales</taxon>
        <taxon>Actinomycetaceae</taxon>
        <taxon>Mobiluncus</taxon>
    </lineage>
</organism>
<evidence type="ECO:0000256" key="3">
    <source>
        <dbReference type="ARBA" id="ARBA00023163"/>
    </source>
</evidence>
<dbReference type="PANTHER" id="PTHR43537:SF44">
    <property type="entry name" value="GNTR FAMILY REGULATORY PROTEIN"/>
    <property type="match status" value="1"/>
</dbReference>
<gene>
    <name evidence="5" type="ORF">HHJ74_10480</name>
</gene>
<dbReference type="InterPro" id="IPR000524">
    <property type="entry name" value="Tscrpt_reg_HTH_GntR"/>
</dbReference>
<name>A0A848RQ27_9ACTO</name>
<dbReference type="GO" id="GO:0003700">
    <property type="term" value="F:DNA-binding transcription factor activity"/>
    <property type="evidence" value="ECO:0007669"/>
    <property type="project" value="InterPro"/>
</dbReference>
<feature type="domain" description="HTH gntR-type" evidence="4">
    <location>
        <begin position="14"/>
        <end position="81"/>
    </location>
</feature>
<dbReference type="Pfam" id="PF00392">
    <property type="entry name" value="GntR"/>
    <property type="match status" value="1"/>
</dbReference>
<dbReference type="InterPro" id="IPR036388">
    <property type="entry name" value="WH-like_DNA-bd_sf"/>
</dbReference>
<proteinExistence type="predicted"/>
<keyword evidence="2" id="KW-0238">DNA-binding</keyword>
<dbReference type="Proteomes" id="UP000582487">
    <property type="component" value="Unassembled WGS sequence"/>
</dbReference>
<evidence type="ECO:0000313" key="6">
    <source>
        <dbReference type="Proteomes" id="UP000582487"/>
    </source>
</evidence>
<dbReference type="InterPro" id="IPR008920">
    <property type="entry name" value="TF_FadR/GntR_C"/>
</dbReference>
<protein>
    <submittedName>
        <fullName evidence="5">FadR family transcriptional regulator</fullName>
    </submittedName>
</protein>
<dbReference type="PROSITE" id="PS50949">
    <property type="entry name" value="HTH_GNTR"/>
    <property type="match status" value="1"/>
</dbReference>
<evidence type="ECO:0000259" key="4">
    <source>
        <dbReference type="PROSITE" id="PS50949"/>
    </source>
</evidence>
<dbReference type="EMBL" id="JABCUV010000016">
    <property type="protein sequence ID" value="NMW94093.1"/>
    <property type="molecule type" value="Genomic_DNA"/>
</dbReference>
<dbReference type="Pfam" id="PF07729">
    <property type="entry name" value="FCD"/>
    <property type="match status" value="1"/>
</dbReference>
<dbReference type="RefSeq" id="WP_004016273.1">
    <property type="nucleotide sequence ID" value="NZ_JABCUT010000018.1"/>
</dbReference>
<dbReference type="PANTHER" id="PTHR43537">
    <property type="entry name" value="TRANSCRIPTIONAL REGULATOR, GNTR FAMILY"/>
    <property type="match status" value="1"/>
</dbReference>
<accession>A0A848RQ27</accession>
<dbReference type="SUPFAM" id="SSF46785">
    <property type="entry name" value="Winged helix' DNA-binding domain"/>
    <property type="match status" value="1"/>
</dbReference>
<dbReference type="SMART" id="SM00895">
    <property type="entry name" value="FCD"/>
    <property type="match status" value="1"/>
</dbReference>
<dbReference type="SUPFAM" id="SSF48008">
    <property type="entry name" value="GntR ligand-binding domain-like"/>
    <property type="match status" value="1"/>
</dbReference>
<evidence type="ECO:0000256" key="1">
    <source>
        <dbReference type="ARBA" id="ARBA00023015"/>
    </source>
</evidence>
<sequence>MNPTNQSNTGVSGRTLKQQLVDELGFSIVSRELAPGTLLQLEPISNQKQVSMSVVREAVSILTSLGLVESKKKLGTVVLPTESWNHSSAEIITWRLRDPKQRLAQFRWLVELRYALEPMAARLAAENRSEESGQRLMKLTEELIDYGEKGEMDAFLRTDIEFHEIILRETGNPLIASMSQHLDVVLSARHSYGLMPSHPDIAAMHFHRMLAHGIQEQSSERAYRAAVLIVDQATEEFLKTNGET</sequence>
<reference evidence="5 6" key="1">
    <citation type="submission" date="2020-04" db="EMBL/GenBank/DDBJ databases">
        <title>Antimicrobial susceptibility and clonality of vaginal-derived multi-drug resistant Mobiluncus isolates in China.</title>
        <authorList>
            <person name="Zhang X."/>
        </authorList>
    </citation>
    <scope>NUCLEOTIDE SEQUENCE [LARGE SCALE GENOMIC DNA]</scope>
    <source>
        <strain evidence="5 6">7</strain>
    </source>
</reference>
<evidence type="ECO:0000313" key="5">
    <source>
        <dbReference type="EMBL" id="NMW94093.1"/>
    </source>
</evidence>
<keyword evidence="1" id="KW-0805">Transcription regulation</keyword>
<dbReference type="GO" id="GO:0003677">
    <property type="term" value="F:DNA binding"/>
    <property type="evidence" value="ECO:0007669"/>
    <property type="project" value="UniProtKB-KW"/>
</dbReference>
<dbReference type="AlphaFoldDB" id="A0A848RQ27"/>
<dbReference type="InterPro" id="IPR011711">
    <property type="entry name" value="GntR_C"/>
</dbReference>
<dbReference type="SMART" id="SM00345">
    <property type="entry name" value="HTH_GNTR"/>
    <property type="match status" value="1"/>
</dbReference>
<dbReference type="InterPro" id="IPR036390">
    <property type="entry name" value="WH_DNA-bd_sf"/>
</dbReference>
<keyword evidence="3" id="KW-0804">Transcription</keyword>
<dbReference type="Gene3D" id="1.20.120.530">
    <property type="entry name" value="GntR ligand-binding domain-like"/>
    <property type="match status" value="1"/>
</dbReference>
<evidence type="ECO:0000256" key="2">
    <source>
        <dbReference type="ARBA" id="ARBA00023125"/>
    </source>
</evidence>
<comment type="caution">
    <text evidence="5">The sequence shown here is derived from an EMBL/GenBank/DDBJ whole genome shotgun (WGS) entry which is preliminary data.</text>
</comment>